<evidence type="ECO:0000256" key="4">
    <source>
        <dbReference type="ARBA" id="ARBA00023163"/>
    </source>
</evidence>
<evidence type="ECO:0000256" key="5">
    <source>
        <dbReference type="SAM" id="MobiDB-lite"/>
    </source>
</evidence>
<keyword evidence="8" id="KW-1185">Reference proteome</keyword>
<dbReference type="OrthoDB" id="5450856at2"/>
<dbReference type="EMBL" id="LWQT01000010">
    <property type="protein sequence ID" value="OAN55975.1"/>
    <property type="molecule type" value="Genomic_DNA"/>
</dbReference>
<dbReference type="GO" id="GO:0003677">
    <property type="term" value="F:DNA binding"/>
    <property type="evidence" value="ECO:0007669"/>
    <property type="project" value="UniProtKB-KW"/>
</dbReference>
<dbReference type="PANTHER" id="PTHR43537">
    <property type="entry name" value="TRANSCRIPTIONAL REGULATOR, GNTR FAMILY"/>
    <property type="match status" value="1"/>
</dbReference>
<keyword evidence="1" id="KW-0678">Repressor</keyword>
<dbReference type="InterPro" id="IPR008920">
    <property type="entry name" value="TF_FadR/GntR_C"/>
</dbReference>
<sequence>MSRNTPPVAAPSPEPASDPLSRLLQAHPHTAYDYLEFRRVMAGSAAALAAERASAADLARLRACLDAMERAHALDDPSQEAAADAEFHLAIYESAHNLVMTHVMRRVFEMLKGGVFYDRSDLYRRRGVRDGFLRQHQAIWKAVEARNPALARQAAEAHINSIEEALREAQHADARREVAMRRRSGPDLTSRVKGG</sequence>
<evidence type="ECO:0000259" key="6">
    <source>
        <dbReference type="SMART" id="SM00895"/>
    </source>
</evidence>
<feature type="region of interest" description="Disordered" evidence="5">
    <location>
        <begin position="173"/>
        <end position="195"/>
    </location>
</feature>
<dbReference type="PANTHER" id="PTHR43537:SF34">
    <property type="entry name" value="PYRUVATE DEHYDROGENASE COMPLEX REPRESSOR"/>
    <property type="match status" value="1"/>
</dbReference>
<dbReference type="InterPro" id="IPR011711">
    <property type="entry name" value="GntR_C"/>
</dbReference>
<keyword evidence="3" id="KW-0238">DNA-binding</keyword>
<organism evidence="7 8">
    <name type="scientific">Paramagnetospirillum marisnigri</name>
    <dbReference type="NCBI Taxonomy" id="1285242"/>
    <lineage>
        <taxon>Bacteria</taxon>
        <taxon>Pseudomonadati</taxon>
        <taxon>Pseudomonadota</taxon>
        <taxon>Alphaproteobacteria</taxon>
        <taxon>Rhodospirillales</taxon>
        <taxon>Magnetospirillaceae</taxon>
        <taxon>Paramagnetospirillum</taxon>
    </lineage>
</organism>
<dbReference type="Gene3D" id="1.20.120.530">
    <property type="entry name" value="GntR ligand-binding domain-like"/>
    <property type="match status" value="1"/>
</dbReference>
<dbReference type="Proteomes" id="UP000078428">
    <property type="component" value="Unassembled WGS sequence"/>
</dbReference>
<proteinExistence type="predicted"/>
<comment type="caution">
    <text evidence="7">The sequence shown here is derived from an EMBL/GenBank/DDBJ whole genome shotgun (WGS) entry which is preliminary data.</text>
</comment>
<accession>A0A178MXY3</accession>
<dbReference type="Pfam" id="PF07729">
    <property type="entry name" value="FCD"/>
    <property type="match status" value="1"/>
</dbReference>
<keyword evidence="4" id="KW-0804">Transcription</keyword>
<name>A0A178MXY3_9PROT</name>
<reference evidence="7 8" key="1">
    <citation type="submission" date="2016-04" db="EMBL/GenBank/DDBJ databases">
        <title>Draft genome sequence of freshwater magnetotactic bacteria Magnetospirillum marisnigri SP-1 and Magnetospirillum moscoviense BB-1.</title>
        <authorList>
            <person name="Koziaeva V."/>
            <person name="Dziuba M.V."/>
            <person name="Ivanov T.M."/>
            <person name="Kuznetsov B."/>
            <person name="Grouzdev D.S."/>
        </authorList>
    </citation>
    <scope>NUCLEOTIDE SEQUENCE [LARGE SCALE GENOMIC DNA]</scope>
    <source>
        <strain evidence="7 8">SP-1</strain>
    </source>
</reference>
<feature type="domain" description="GntR C-terminal" evidence="6">
    <location>
        <begin position="33"/>
        <end position="161"/>
    </location>
</feature>
<dbReference type="STRING" id="1285242.A6A04_10460"/>
<evidence type="ECO:0000313" key="8">
    <source>
        <dbReference type="Proteomes" id="UP000078428"/>
    </source>
</evidence>
<evidence type="ECO:0000256" key="1">
    <source>
        <dbReference type="ARBA" id="ARBA00022491"/>
    </source>
</evidence>
<feature type="region of interest" description="Disordered" evidence="5">
    <location>
        <begin position="1"/>
        <end position="21"/>
    </location>
</feature>
<evidence type="ECO:0000256" key="2">
    <source>
        <dbReference type="ARBA" id="ARBA00023015"/>
    </source>
</evidence>
<dbReference type="SMART" id="SM00895">
    <property type="entry name" value="FCD"/>
    <property type="match status" value="1"/>
</dbReference>
<dbReference type="RefSeq" id="WP_068489336.1">
    <property type="nucleotide sequence ID" value="NZ_LWQT01000010.1"/>
</dbReference>
<gene>
    <name evidence="7" type="ORF">A6A04_10460</name>
</gene>
<evidence type="ECO:0000256" key="3">
    <source>
        <dbReference type="ARBA" id="ARBA00023125"/>
    </source>
</evidence>
<evidence type="ECO:0000313" key="7">
    <source>
        <dbReference type="EMBL" id="OAN55975.1"/>
    </source>
</evidence>
<keyword evidence="2" id="KW-0805">Transcription regulation</keyword>
<dbReference type="AlphaFoldDB" id="A0A178MXY3"/>
<protein>
    <submittedName>
        <fullName evidence="7">Transcriptional regulator</fullName>
    </submittedName>
</protein>
<dbReference type="SUPFAM" id="SSF48008">
    <property type="entry name" value="GntR ligand-binding domain-like"/>
    <property type="match status" value="1"/>
</dbReference>